<evidence type="ECO:0000256" key="1">
    <source>
        <dbReference type="SAM" id="MobiDB-lite"/>
    </source>
</evidence>
<reference evidence="3" key="1">
    <citation type="journal article" date="2019" name="Int. J. Syst. Evol. Microbiol.">
        <title>The Global Catalogue of Microorganisms (GCM) 10K type strain sequencing project: providing services to taxonomists for standard genome sequencing and annotation.</title>
        <authorList>
            <consortium name="The Broad Institute Genomics Platform"/>
            <consortium name="The Broad Institute Genome Sequencing Center for Infectious Disease"/>
            <person name="Wu L."/>
            <person name="Ma J."/>
        </authorList>
    </citation>
    <scope>NUCLEOTIDE SEQUENCE [LARGE SCALE GENOMIC DNA]</scope>
    <source>
        <strain evidence="3">JCM 16014</strain>
    </source>
</reference>
<proteinExistence type="predicted"/>
<protein>
    <recommendedName>
        <fullName evidence="4">SpdD protein</fullName>
    </recommendedName>
</protein>
<gene>
    <name evidence="2" type="ORF">GCM10009839_25850</name>
</gene>
<evidence type="ECO:0000313" key="2">
    <source>
        <dbReference type="EMBL" id="GAA2026276.1"/>
    </source>
</evidence>
<organism evidence="2 3">
    <name type="scientific">Catenulispora yoronensis</name>
    <dbReference type="NCBI Taxonomy" id="450799"/>
    <lineage>
        <taxon>Bacteria</taxon>
        <taxon>Bacillati</taxon>
        <taxon>Actinomycetota</taxon>
        <taxon>Actinomycetes</taxon>
        <taxon>Catenulisporales</taxon>
        <taxon>Catenulisporaceae</taxon>
        <taxon>Catenulispora</taxon>
    </lineage>
</organism>
<comment type="caution">
    <text evidence="2">The sequence shown here is derived from an EMBL/GenBank/DDBJ whole genome shotgun (WGS) entry which is preliminary data.</text>
</comment>
<sequence>MFPISSGQQAGPQAAAGPEPADSPSATVRIPGTAVALTGVVLTGVVTMTVAGVPTAGVTAAAAVTVEAVRRLYKAVKA</sequence>
<evidence type="ECO:0008006" key="4">
    <source>
        <dbReference type="Google" id="ProtNLM"/>
    </source>
</evidence>
<evidence type="ECO:0000313" key="3">
    <source>
        <dbReference type="Proteomes" id="UP001500751"/>
    </source>
</evidence>
<dbReference type="RefSeq" id="WP_344665793.1">
    <property type="nucleotide sequence ID" value="NZ_BAAAQN010000012.1"/>
</dbReference>
<dbReference type="Proteomes" id="UP001500751">
    <property type="component" value="Unassembled WGS sequence"/>
</dbReference>
<feature type="compositionally biased region" description="Low complexity" evidence="1">
    <location>
        <begin position="7"/>
        <end position="20"/>
    </location>
</feature>
<feature type="region of interest" description="Disordered" evidence="1">
    <location>
        <begin position="1"/>
        <end position="27"/>
    </location>
</feature>
<accession>A0ABP5FGN0</accession>
<dbReference type="EMBL" id="BAAAQN010000012">
    <property type="protein sequence ID" value="GAA2026276.1"/>
    <property type="molecule type" value="Genomic_DNA"/>
</dbReference>
<keyword evidence="3" id="KW-1185">Reference proteome</keyword>
<name>A0ABP5FGN0_9ACTN</name>